<dbReference type="OrthoDB" id="7510033at2"/>
<dbReference type="RefSeq" id="WP_152661253.1">
    <property type="nucleotide sequence ID" value="NZ_CP036422.1"/>
</dbReference>
<gene>
    <name evidence="2" type="ORF">EY643_05495</name>
</gene>
<evidence type="ECO:0000259" key="1">
    <source>
        <dbReference type="Pfam" id="PF13577"/>
    </source>
</evidence>
<dbReference type="KEGG" id="halc:EY643_05495"/>
<accession>A0A5P9NH40</accession>
<feature type="domain" description="SnoaL-like" evidence="1">
    <location>
        <begin position="4"/>
        <end position="122"/>
    </location>
</feature>
<keyword evidence="3" id="KW-1185">Reference proteome</keyword>
<dbReference type="Pfam" id="PF13577">
    <property type="entry name" value="SnoaL_4"/>
    <property type="match status" value="1"/>
</dbReference>
<name>A0A5P9NH40_9GAMM</name>
<evidence type="ECO:0000313" key="2">
    <source>
        <dbReference type="EMBL" id="QFU75147.1"/>
    </source>
</evidence>
<dbReference type="EMBL" id="CP036422">
    <property type="protein sequence ID" value="QFU75147.1"/>
    <property type="molecule type" value="Genomic_DNA"/>
</dbReference>
<reference evidence="2 3" key="1">
    <citation type="submission" date="2019-02" db="EMBL/GenBank/DDBJ databases">
        <authorList>
            <person name="Li S.-H."/>
        </authorList>
    </citation>
    <scope>NUCLEOTIDE SEQUENCE [LARGE SCALE GENOMIC DNA]</scope>
    <source>
        <strain evidence="2 3">IMCC14385</strain>
    </source>
</reference>
<dbReference type="Gene3D" id="3.10.450.50">
    <property type="match status" value="1"/>
</dbReference>
<dbReference type="InterPro" id="IPR032710">
    <property type="entry name" value="NTF2-like_dom_sf"/>
</dbReference>
<dbReference type="InterPro" id="IPR037401">
    <property type="entry name" value="SnoaL-like"/>
</dbReference>
<evidence type="ECO:0000313" key="3">
    <source>
        <dbReference type="Proteomes" id="UP000326287"/>
    </source>
</evidence>
<sequence>MNNIEDELTLQDLMATYVDAANRRDGNAWASTWAEDGCWNLMGMEVEGREAILALWRQVLAGFEFAVLMPSSHRFEINSDRATGHWYLQEFTRDLEGQSMFALSRYDDEYVRVNGRWLFKRRSYQFIYQGPAELPGDYTALG</sequence>
<dbReference type="Proteomes" id="UP000326287">
    <property type="component" value="Chromosome"/>
</dbReference>
<organism evidence="2 3">
    <name type="scientific">Halioglobus maricola</name>
    <dbReference type="NCBI Taxonomy" id="2601894"/>
    <lineage>
        <taxon>Bacteria</taxon>
        <taxon>Pseudomonadati</taxon>
        <taxon>Pseudomonadota</taxon>
        <taxon>Gammaproteobacteria</taxon>
        <taxon>Cellvibrionales</taxon>
        <taxon>Halieaceae</taxon>
        <taxon>Halioglobus</taxon>
    </lineage>
</organism>
<dbReference type="AlphaFoldDB" id="A0A5P9NH40"/>
<dbReference type="SUPFAM" id="SSF54427">
    <property type="entry name" value="NTF2-like"/>
    <property type="match status" value="1"/>
</dbReference>
<proteinExistence type="predicted"/>
<protein>
    <submittedName>
        <fullName evidence="2">Nuclear transport factor 2 family protein</fullName>
    </submittedName>
</protein>